<accession>A0ABT9S6W4</accession>
<dbReference type="InterPro" id="IPR017871">
    <property type="entry name" value="ABC_transporter-like_CS"/>
</dbReference>
<dbReference type="InterPro" id="IPR003439">
    <property type="entry name" value="ABC_transporter-like_ATP-bd"/>
</dbReference>
<evidence type="ECO:0000256" key="2">
    <source>
        <dbReference type="ARBA" id="ARBA00022475"/>
    </source>
</evidence>
<dbReference type="SUPFAM" id="SSF50331">
    <property type="entry name" value="MOP-like"/>
    <property type="match status" value="1"/>
</dbReference>
<dbReference type="Proteomes" id="UP001226867">
    <property type="component" value="Unassembled WGS sequence"/>
</dbReference>
<protein>
    <submittedName>
        <fullName evidence="6">Spermidine/putrescine transport system ATP-binding protein</fullName>
    </submittedName>
</protein>
<keyword evidence="3" id="KW-0547">Nucleotide-binding</keyword>
<feature type="domain" description="ABC transporter" evidence="5">
    <location>
        <begin position="4"/>
        <end position="234"/>
    </location>
</feature>
<name>A0ABT9S6W4_9BURK</name>
<dbReference type="Gene3D" id="2.40.50.100">
    <property type="match status" value="1"/>
</dbReference>
<keyword evidence="2" id="KW-1003">Cell membrane</keyword>
<dbReference type="RefSeq" id="WP_307688890.1">
    <property type="nucleotide sequence ID" value="NZ_JAUSRO010000004.1"/>
</dbReference>
<dbReference type="PROSITE" id="PS50893">
    <property type="entry name" value="ABC_TRANSPORTER_2"/>
    <property type="match status" value="1"/>
</dbReference>
<keyword evidence="1" id="KW-0813">Transport</keyword>
<dbReference type="Pfam" id="PF00005">
    <property type="entry name" value="ABC_tran"/>
    <property type="match status" value="1"/>
</dbReference>
<dbReference type="InterPro" id="IPR027417">
    <property type="entry name" value="P-loop_NTPase"/>
</dbReference>
<sequence length="348" mass="37071">MTTVSIQSLVKRYGGATAVDGISLDIAHGEFISLLGPSGCGKTTTLKCLAGFEAIDQGRILFDGRDVAPLPPEQRDIGMVFQNYALFPHMTVAGNLAFGLEMRGRPKPEIATRVAAVLDLVQLGGMGARYPRELSGGQQQRVALARALVIEPKILLLDEPLANLDATLRDEMRTFIRDLQRRVGISTLYVTHDQAEAMTMSDRVVVMFGGQIAQAAAPETVYDRPASEAVARFVGQANIIAGVVSPGAFAVDSPLGRLPMPQQAQFAAGTRVSVIARPQAIALTTATSAHALRGTVIARYFHGAFIDHRIAVGDQVLNVQVAPPALHEVGDPVALVLDPARLWAVATP</sequence>
<dbReference type="PANTHER" id="PTHR42781">
    <property type="entry name" value="SPERMIDINE/PUTRESCINE IMPORT ATP-BINDING PROTEIN POTA"/>
    <property type="match status" value="1"/>
</dbReference>
<evidence type="ECO:0000259" key="5">
    <source>
        <dbReference type="PROSITE" id="PS50893"/>
    </source>
</evidence>
<dbReference type="InterPro" id="IPR008995">
    <property type="entry name" value="Mo/tungstate-bd_C_term_dom"/>
</dbReference>
<reference evidence="6 7" key="1">
    <citation type="submission" date="2023-07" db="EMBL/GenBank/DDBJ databases">
        <title>Sorghum-associated microbial communities from plants grown in Nebraska, USA.</title>
        <authorList>
            <person name="Schachtman D."/>
        </authorList>
    </citation>
    <scope>NUCLEOTIDE SEQUENCE [LARGE SCALE GENOMIC DNA]</scope>
    <source>
        <strain evidence="6 7">DS1607</strain>
    </source>
</reference>
<dbReference type="PANTHER" id="PTHR42781:SF4">
    <property type="entry name" value="SPERMIDINE_PUTRESCINE IMPORT ATP-BINDING PROTEIN POTA"/>
    <property type="match status" value="1"/>
</dbReference>
<proteinExistence type="predicted"/>
<gene>
    <name evidence="6" type="ORF">J2W36_001307</name>
</gene>
<dbReference type="Gene3D" id="3.40.50.300">
    <property type="entry name" value="P-loop containing nucleotide triphosphate hydrolases"/>
    <property type="match status" value="1"/>
</dbReference>
<comment type="caution">
    <text evidence="6">The sequence shown here is derived from an EMBL/GenBank/DDBJ whole genome shotgun (WGS) entry which is preliminary data.</text>
</comment>
<dbReference type="InterPro" id="IPR050093">
    <property type="entry name" value="ABC_SmlMolc_Importer"/>
</dbReference>
<keyword evidence="7" id="KW-1185">Reference proteome</keyword>
<evidence type="ECO:0000256" key="1">
    <source>
        <dbReference type="ARBA" id="ARBA00022448"/>
    </source>
</evidence>
<dbReference type="GO" id="GO:0005524">
    <property type="term" value="F:ATP binding"/>
    <property type="evidence" value="ECO:0007669"/>
    <property type="project" value="UniProtKB-KW"/>
</dbReference>
<evidence type="ECO:0000313" key="6">
    <source>
        <dbReference type="EMBL" id="MDP9899062.1"/>
    </source>
</evidence>
<keyword evidence="4 6" id="KW-0067">ATP-binding</keyword>
<dbReference type="SMART" id="SM00382">
    <property type="entry name" value="AAA"/>
    <property type="match status" value="1"/>
</dbReference>
<keyword evidence="2" id="KW-0472">Membrane</keyword>
<dbReference type="InterPro" id="IPR013611">
    <property type="entry name" value="Transp-assoc_OB_typ2"/>
</dbReference>
<evidence type="ECO:0000313" key="7">
    <source>
        <dbReference type="Proteomes" id="UP001226867"/>
    </source>
</evidence>
<dbReference type="InterPro" id="IPR003593">
    <property type="entry name" value="AAA+_ATPase"/>
</dbReference>
<dbReference type="EMBL" id="JAUSRO010000004">
    <property type="protein sequence ID" value="MDP9899062.1"/>
    <property type="molecule type" value="Genomic_DNA"/>
</dbReference>
<evidence type="ECO:0000256" key="4">
    <source>
        <dbReference type="ARBA" id="ARBA00022840"/>
    </source>
</evidence>
<dbReference type="SUPFAM" id="SSF52540">
    <property type="entry name" value="P-loop containing nucleoside triphosphate hydrolases"/>
    <property type="match status" value="1"/>
</dbReference>
<dbReference type="PROSITE" id="PS00211">
    <property type="entry name" value="ABC_TRANSPORTER_1"/>
    <property type="match status" value="1"/>
</dbReference>
<dbReference type="Pfam" id="PF08402">
    <property type="entry name" value="TOBE_2"/>
    <property type="match status" value="1"/>
</dbReference>
<organism evidence="6 7">
    <name type="scientific">Variovorax ginsengisoli</name>
    <dbReference type="NCBI Taxonomy" id="363844"/>
    <lineage>
        <taxon>Bacteria</taxon>
        <taxon>Pseudomonadati</taxon>
        <taxon>Pseudomonadota</taxon>
        <taxon>Betaproteobacteria</taxon>
        <taxon>Burkholderiales</taxon>
        <taxon>Comamonadaceae</taxon>
        <taxon>Variovorax</taxon>
    </lineage>
</organism>
<evidence type="ECO:0000256" key="3">
    <source>
        <dbReference type="ARBA" id="ARBA00022741"/>
    </source>
</evidence>